<keyword evidence="3" id="KW-1185">Reference proteome</keyword>
<sequence>MALKSNQVTVNLLLDLPFLYLFLFLAKQELRKENMFFFSCFVFVLISDIFCFFLIFLFIRW</sequence>
<reference evidence="2" key="1">
    <citation type="submission" date="2022-08" db="EMBL/GenBank/DDBJ databases">
        <title>A Global Phylogenomic Analysis of the Shiitake Genus Lentinula.</title>
        <authorList>
            <consortium name="DOE Joint Genome Institute"/>
            <person name="Sierra-Patev S."/>
            <person name="Min B."/>
            <person name="Naranjo-Ortiz M."/>
            <person name="Looney B."/>
            <person name="Konkel Z."/>
            <person name="Slot J.C."/>
            <person name="Sakamoto Y."/>
            <person name="Steenwyk J.L."/>
            <person name="Rokas A."/>
            <person name="Carro J."/>
            <person name="Camarero S."/>
            <person name="Ferreira P."/>
            <person name="Molpeceres G."/>
            <person name="Ruiz-Duenas F.J."/>
            <person name="Serrano A."/>
            <person name="Henrissat B."/>
            <person name="Drula E."/>
            <person name="Hughes K.W."/>
            <person name="Mata J.L."/>
            <person name="Ishikawa N.K."/>
            <person name="Vargas-Isla R."/>
            <person name="Ushijima S."/>
            <person name="Smith C.A."/>
            <person name="Ahrendt S."/>
            <person name="Andreopoulos W."/>
            <person name="He G."/>
            <person name="Labutti K."/>
            <person name="Lipzen A."/>
            <person name="Ng V."/>
            <person name="Riley R."/>
            <person name="Sandor L."/>
            <person name="Barry K."/>
            <person name="Martinez A.T."/>
            <person name="Xiao Y."/>
            <person name="Gibbons J.G."/>
            <person name="Terashima K."/>
            <person name="Grigoriev I.V."/>
            <person name="Hibbett D.S."/>
        </authorList>
    </citation>
    <scope>NUCLEOTIDE SEQUENCE</scope>
    <source>
        <strain evidence="2">JLM2183</strain>
    </source>
</reference>
<organism evidence="2 3">
    <name type="scientific">Lentinula aciculospora</name>
    <dbReference type="NCBI Taxonomy" id="153920"/>
    <lineage>
        <taxon>Eukaryota</taxon>
        <taxon>Fungi</taxon>
        <taxon>Dikarya</taxon>
        <taxon>Basidiomycota</taxon>
        <taxon>Agaricomycotina</taxon>
        <taxon>Agaricomycetes</taxon>
        <taxon>Agaricomycetidae</taxon>
        <taxon>Agaricales</taxon>
        <taxon>Marasmiineae</taxon>
        <taxon>Omphalotaceae</taxon>
        <taxon>Lentinula</taxon>
    </lineage>
</organism>
<keyword evidence="1" id="KW-0812">Transmembrane</keyword>
<dbReference type="AlphaFoldDB" id="A0A9W9AMZ7"/>
<protein>
    <submittedName>
        <fullName evidence="2">Uncharacterized protein</fullName>
    </submittedName>
</protein>
<proteinExistence type="predicted"/>
<accession>A0A9W9AMZ7</accession>
<comment type="caution">
    <text evidence="2">The sequence shown here is derived from an EMBL/GenBank/DDBJ whole genome shotgun (WGS) entry which is preliminary data.</text>
</comment>
<keyword evidence="1" id="KW-1133">Transmembrane helix</keyword>
<evidence type="ECO:0000313" key="2">
    <source>
        <dbReference type="EMBL" id="KAJ4485198.1"/>
    </source>
</evidence>
<gene>
    <name evidence="2" type="ORF">J3R30DRAFT_3437737</name>
</gene>
<evidence type="ECO:0000313" key="3">
    <source>
        <dbReference type="Proteomes" id="UP001150266"/>
    </source>
</evidence>
<feature type="transmembrane region" description="Helical" evidence="1">
    <location>
        <begin position="6"/>
        <end position="24"/>
    </location>
</feature>
<evidence type="ECO:0000256" key="1">
    <source>
        <dbReference type="SAM" id="Phobius"/>
    </source>
</evidence>
<keyword evidence="1" id="KW-0472">Membrane</keyword>
<dbReference type="Proteomes" id="UP001150266">
    <property type="component" value="Unassembled WGS sequence"/>
</dbReference>
<name>A0A9W9AMZ7_9AGAR</name>
<dbReference type="EMBL" id="JAOTPV010000003">
    <property type="protein sequence ID" value="KAJ4485198.1"/>
    <property type="molecule type" value="Genomic_DNA"/>
</dbReference>
<feature type="transmembrane region" description="Helical" evidence="1">
    <location>
        <begin position="36"/>
        <end position="59"/>
    </location>
</feature>